<reference evidence="1 2" key="1">
    <citation type="submission" date="2014-09" db="EMBL/GenBank/DDBJ databases">
        <authorList>
            <person name="Hornung B.V."/>
        </authorList>
    </citation>
    <scope>NUCLEOTIDE SEQUENCE [LARGE SCALE GENOMIC DNA]</scope>
    <source>
        <strain evidence="1 2">FRIFI</strain>
    </source>
</reference>
<evidence type="ECO:0000313" key="2">
    <source>
        <dbReference type="Proteomes" id="UP000245695"/>
    </source>
</evidence>
<dbReference type="KEGG" id="rhom:FRIFI_0700"/>
<dbReference type="EMBL" id="LN650648">
    <property type="protein sequence ID" value="CEI72246.1"/>
    <property type="molecule type" value="Genomic_DNA"/>
</dbReference>
<evidence type="ECO:0008006" key="3">
    <source>
        <dbReference type="Google" id="ProtNLM"/>
    </source>
</evidence>
<gene>
    <name evidence="1" type="ORF">FRIFI_0700</name>
</gene>
<dbReference type="RefSeq" id="WP_166504987.1">
    <property type="nucleotide sequence ID" value="NZ_LN650648.1"/>
</dbReference>
<dbReference type="AlphaFoldDB" id="A0A2P2BPH8"/>
<evidence type="ECO:0000313" key="1">
    <source>
        <dbReference type="EMBL" id="CEI72246.1"/>
    </source>
</evidence>
<name>A0A2P2BPH8_9FIRM</name>
<sequence>MKESIKLYKSLSLDIVNKLKSSSLINIGDLFDKRQEILSNVLDFEAFKSQMIDEGILEIDREIHILLSDSIEKTKDEIKNHKLSNRVNTSYLSTKKENLNIFNKKV</sequence>
<keyword evidence="2" id="KW-1185">Reference proteome</keyword>
<proteinExistence type="predicted"/>
<protein>
    <recommendedName>
        <fullName evidence="3">Flagellar protein FliT</fullName>
    </recommendedName>
</protein>
<accession>A0A2P2BPH8</accession>
<organism evidence="1 2">
    <name type="scientific">Romboutsia hominis</name>
    <dbReference type="NCBI Taxonomy" id="1507512"/>
    <lineage>
        <taxon>Bacteria</taxon>
        <taxon>Bacillati</taxon>
        <taxon>Bacillota</taxon>
        <taxon>Clostridia</taxon>
        <taxon>Peptostreptococcales</taxon>
        <taxon>Peptostreptococcaceae</taxon>
        <taxon>Romboutsia</taxon>
    </lineage>
</organism>
<dbReference type="Proteomes" id="UP000245695">
    <property type="component" value="Chromosome 1"/>
</dbReference>